<reference evidence="1" key="1">
    <citation type="journal article" date="2013" name="ISME J.">
        <title>Previously unknown and highly divergent ssDNA viruses populate the oceans.</title>
        <authorList>
            <person name="Labonte J.M."/>
            <person name="Suttle C.A."/>
        </authorList>
    </citation>
    <scope>NUCLEOTIDE SEQUENCE</scope>
</reference>
<organism evidence="1">
    <name type="scientific">uncultured marine virus</name>
    <dbReference type="NCBI Taxonomy" id="186617"/>
    <lineage>
        <taxon>Viruses</taxon>
        <taxon>environmental samples</taxon>
    </lineage>
</organism>
<evidence type="ECO:0008006" key="2">
    <source>
        <dbReference type="Google" id="ProtNLM"/>
    </source>
</evidence>
<dbReference type="Gene3D" id="2.60.120.20">
    <property type="match status" value="1"/>
</dbReference>
<sequence>MPPAKQRRRRPAKKAEKKMEEVAQKVYNKNVENKQAIFDLVDRKPYAAILTGDVANAVIPAQRPNGVNSNYYQLLPAINQSISGEAARKYNSRVGNEILLRSIRIKGFLEYDLSFATDTFPANKKLLVRLMVVSAKRAGNYSTAFTNISDRMLTNGFNAGENTGPFTGATINGIQEINRDVFTVHYEKKFYLTAPVLLPGSTTPDVGVNPSTLKFIDKTINFGGKAGKKLNFANAGATIPEDFSPFIVIGYSSVSHNAVPSNGLVSFTYNSIATYTDA</sequence>
<name>S4TE28_9VIRU</name>
<protein>
    <recommendedName>
        <fullName evidence="2">Coat protein</fullName>
    </recommendedName>
</protein>
<proteinExistence type="predicted"/>
<evidence type="ECO:0000313" key="1">
    <source>
        <dbReference type="EMBL" id="AGA18281.1"/>
    </source>
</evidence>
<accession>S4TE28</accession>
<dbReference type="EMBL" id="JX904174">
    <property type="protein sequence ID" value="AGA18281.1"/>
    <property type="molecule type" value="Genomic_DNA"/>
</dbReference>
<dbReference type="InterPro" id="IPR029053">
    <property type="entry name" value="Viral_coat"/>
</dbReference>